<protein>
    <submittedName>
        <fullName evidence="1">Protein involved in maturation</fullName>
    </submittedName>
</protein>
<dbReference type="STRING" id="1793963.AXI58_07825"/>
<keyword evidence="2" id="KW-1185">Reference proteome</keyword>
<dbReference type="Gene3D" id="3.40.50.720">
    <property type="entry name" value="NAD(P)-binding Rossmann-like Domain"/>
    <property type="match status" value="1"/>
</dbReference>
<dbReference type="OrthoDB" id="339107at2"/>
<dbReference type="EMBL" id="LSBA01000004">
    <property type="protein sequence ID" value="KXZ22675.1"/>
    <property type="molecule type" value="Genomic_DNA"/>
</dbReference>
<dbReference type="Proteomes" id="UP000075430">
    <property type="component" value="Unassembled WGS sequence"/>
</dbReference>
<evidence type="ECO:0000313" key="1">
    <source>
        <dbReference type="EMBL" id="KXZ22675.1"/>
    </source>
</evidence>
<dbReference type="Gene3D" id="3.90.25.10">
    <property type="entry name" value="UDP-galactose 4-epimerase, domain 1"/>
    <property type="match status" value="1"/>
</dbReference>
<comment type="caution">
    <text evidence="1">The sequence shown here is derived from an EMBL/GenBank/DDBJ whole genome shotgun (WGS) entry which is preliminary data.</text>
</comment>
<accession>A0A150FDP5</accession>
<reference evidence="2" key="1">
    <citation type="submission" date="2016-02" db="EMBL/GenBank/DDBJ databases">
        <authorList>
            <person name="Dunlap C."/>
        </authorList>
    </citation>
    <scope>NUCLEOTIDE SEQUENCE [LARGE SCALE GENOMIC DNA]</scope>
    <source>
        <strain evidence="2">NRRL B-41092</strain>
    </source>
</reference>
<gene>
    <name evidence="1" type="ORF">AXI58_07825</name>
</gene>
<sequence>MKIHYMGVREPLKKILEDRAAELHDHPLQIIDLGGLIKYESDSFINSLDLDAETIILSNRRYNLNDELGYVETELLQKYKKSILYRTSPLDIGIELYRGWAAATGILLTAFSSIGVNWISTQDVASACLISKKDVKARAGKAFDLTGAEVISMERLKDIFEQDLAMQIDLQCKNKEEAISMLMQNNMPLDLIEWLVDYQVQSSDDRLEPSTNILEQIIGHPPNAAQLFEHKQIN</sequence>
<evidence type="ECO:0000313" key="2">
    <source>
        <dbReference type="Proteomes" id="UP000075430"/>
    </source>
</evidence>
<dbReference type="RefSeq" id="WP_061520264.1">
    <property type="nucleotide sequence ID" value="NZ_JARLZY010000002.1"/>
</dbReference>
<proteinExistence type="predicted"/>
<dbReference type="AlphaFoldDB" id="A0A150FDP5"/>
<organism evidence="1 2">
    <name type="scientific">Bacillus nakamurai</name>
    <dbReference type="NCBI Taxonomy" id="1793963"/>
    <lineage>
        <taxon>Bacteria</taxon>
        <taxon>Bacillati</taxon>
        <taxon>Bacillota</taxon>
        <taxon>Bacilli</taxon>
        <taxon>Bacillales</taxon>
        <taxon>Bacillaceae</taxon>
        <taxon>Bacillus</taxon>
    </lineage>
</organism>
<name>A0A150FDP5_9BACI</name>